<feature type="compositionally biased region" description="Low complexity" evidence="9">
    <location>
        <begin position="1"/>
        <end position="17"/>
    </location>
</feature>
<evidence type="ECO:0000256" key="8">
    <source>
        <dbReference type="ARBA" id="ARBA00031747"/>
    </source>
</evidence>
<feature type="compositionally biased region" description="Low complexity" evidence="9">
    <location>
        <begin position="355"/>
        <end position="395"/>
    </location>
</feature>
<dbReference type="Proteomes" id="UP000027265">
    <property type="component" value="Unassembled WGS sequence"/>
</dbReference>
<dbReference type="Pfam" id="PF05236">
    <property type="entry name" value="TAF4"/>
    <property type="match status" value="2"/>
</dbReference>
<dbReference type="GO" id="GO:0016251">
    <property type="term" value="F:RNA polymerase II general transcription initiation factor activity"/>
    <property type="evidence" value="ECO:0007669"/>
    <property type="project" value="TreeGrafter"/>
</dbReference>
<feature type="domain" description="Transcription initiation factor TFIID component TAF4 C-terminal" evidence="10">
    <location>
        <begin position="299"/>
        <end position="440"/>
    </location>
</feature>
<dbReference type="PANTHER" id="PTHR15138:SF14">
    <property type="entry name" value="TRANSCRIPTION INITIATION FACTOR TFIID SUBUNIT 4"/>
    <property type="match status" value="1"/>
</dbReference>
<dbReference type="PANTHER" id="PTHR15138">
    <property type="entry name" value="TRANSCRIPTION INITIATION FACTOR TFIID SUBUNIT 4"/>
    <property type="match status" value="1"/>
</dbReference>
<dbReference type="HOGENOM" id="CLU_038066_1_0_1"/>
<dbReference type="OrthoDB" id="21060at2759"/>
<keyword evidence="12" id="KW-1185">Reference proteome</keyword>
<feature type="compositionally biased region" description="Low complexity" evidence="9">
    <location>
        <begin position="66"/>
        <end position="98"/>
    </location>
</feature>
<proteinExistence type="inferred from homology"/>
<feature type="region of interest" description="Disordered" evidence="9">
    <location>
        <begin position="122"/>
        <end position="152"/>
    </location>
</feature>
<feature type="domain" description="Transcription initiation factor TFIID component TAF4 C-terminal" evidence="10">
    <location>
        <begin position="107"/>
        <end position="260"/>
    </location>
</feature>
<feature type="compositionally biased region" description="Low complexity" evidence="9">
    <location>
        <begin position="32"/>
        <end position="52"/>
    </location>
</feature>
<comment type="subcellular location">
    <subcellularLocation>
        <location evidence="1">Nucleus</location>
    </subcellularLocation>
</comment>
<dbReference type="GO" id="GO:0005669">
    <property type="term" value="C:transcription factor TFIID complex"/>
    <property type="evidence" value="ECO:0007669"/>
    <property type="project" value="InterPro"/>
</dbReference>
<accession>A0A067PSR4</accession>
<dbReference type="EMBL" id="KL197719">
    <property type="protein sequence ID" value="KDQ57789.1"/>
    <property type="molecule type" value="Genomic_DNA"/>
</dbReference>
<dbReference type="InterPro" id="IPR045144">
    <property type="entry name" value="TAF4"/>
</dbReference>
<evidence type="ECO:0000256" key="1">
    <source>
        <dbReference type="ARBA" id="ARBA00004123"/>
    </source>
</evidence>
<evidence type="ECO:0000256" key="5">
    <source>
        <dbReference type="ARBA" id="ARBA00023163"/>
    </source>
</evidence>
<evidence type="ECO:0000256" key="2">
    <source>
        <dbReference type="ARBA" id="ARBA00006178"/>
    </source>
</evidence>
<evidence type="ECO:0000256" key="3">
    <source>
        <dbReference type="ARBA" id="ARBA00017306"/>
    </source>
</evidence>
<sequence>MKTEDTPQPATPVQTTPYSSWGSQIPIDPALQQQSHQPTPTPTPYTHYQAYQHYPQASYGAHPHYQQYIPPVPQQSQQQPQQPAQSTPAPRQAPQASAVDTADIATLNDALGSAGVDLRAEEESLQRSYDQHQTYRPYEDRTRKQPPKPNFNTEYLSQTIRAIASKHRISKISDDSLNYLALSLRFRLQELIESMVAASAHRTDTQFDRPASLYDDGNAMWSILVRNDVGKQLSVLERVEREEEMKVRRERKERVEMAAQHAAALAAQASGGGVGGAIGGASSQAGGDGSFEDDGFGGPPKKKKKKEGPGVTARNMSEDVRKKMSNAVASQAAGIGGKYSWMNAAAAAATPAPKAKAPAASGTPSATGSGTTSLTTTTPATTTAPAQSASAPGGSWAKPYVSTTKSTTLAAGAAGSEAEEDTRRLIIMRDALFVIEKERGHGGGRGSARGWV</sequence>
<feature type="region of interest" description="Disordered" evidence="9">
    <location>
        <begin position="1"/>
        <end position="99"/>
    </location>
</feature>
<comment type="function">
    <text evidence="7">Functions as a component of the DNA-binding general transcription factor complex TFIID. Binding of TFIID to a promoter (with or without TATA element) is the initial step in pre-initiation complex (PIC) formation. TFIID plays a key role in the regulation of gene expression by RNA polymerase II through different activities such as transcription activator interaction, core promoter recognition and selectivity, TFIIA and TFIIB interaction, chromatin modification (histone acetylation by TAF1), facilitation of DNA opening and initiation of transcription.</text>
</comment>
<dbReference type="STRING" id="933084.A0A067PSR4"/>
<comment type="similarity">
    <text evidence="2">Belongs to the TAF4 family.</text>
</comment>
<feature type="region of interest" description="Disordered" evidence="9">
    <location>
        <begin position="355"/>
        <end position="399"/>
    </location>
</feature>
<dbReference type="AlphaFoldDB" id="A0A067PSR4"/>
<name>A0A067PSR4_9AGAM</name>
<keyword evidence="5" id="KW-0804">Transcription</keyword>
<dbReference type="FunCoup" id="A0A067PSR4">
    <property type="interactions" value="17"/>
</dbReference>
<protein>
    <recommendedName>
        <fullName evidence="3">Transcription initiation factor TFIID subunit 4</fullName>
    </recommendedName>
    <alternativeName>
        <fullName evidence="8">TBP-associated factor 4</fullName>
    </alternativeName>
</protein>
<organism evidence="11 12">
    <name type="scientific">Jaapia argillacea MUCL 33604</name>
    <dbReference type="NCBI Taxonomy" id="933084"/>
    <lineage>
        <taxon>Eukaryota</taxon>
        <taxon>Fungi</taxon>
        <taxon>Dikarya</taxon>
        <taxon>Basidiomycota</taxon>
        <taxon>Agaricomycotina</taxon>
        <taxon>Agaricomycetes</taxon>
        <taxon>Agaricomycetidae</taxon>
        <taxon>Jaapiales</taxon>
        <taxon>Jaapiaceae</taxon>
        <taxon>Jaapia</taxon>
    </lineage>
</organism>
<dbReference type="InterPro" id="IPR007900">
    <property type="entry name" value="TAF4_C"/>
</dbReference>
<reference evidence="12" key="1">
    <citation type="journal article" date="2014" name="Proc. Natl. Acad. Sci. U.S.A.">
        <title>Extensive sampling of basidiomycete genomes demonstrates inadequacy of the white-rot/brown-rot paradigm for wood decay fungi.</title>
        <authorList>
            <person name="Riley R."/>
            <person name="Salamov A.A."/>
            <person name="Brown D.W."/>
            <person name="Nagy L.G."/>
            <person name="Floudas D."/>
            <person name="Held B.W."/>
            <person name="Levasseur A."/>
            <person name="Lombard V."/>
            <person name="Morin E."/>
            <person name="Otillar R."/>
            <person name="Lindquist E.A."/>
            <person name="Sun H."/>
            <person name="LaButti K.M."/>
            <person name="Schmutz J."/>
            <person name="Jabbour D."/>
            <person name="Luo H."/>
            <person name="Baker S.E."/>
            <person name="Pisabarro A.G."/>
            <person name="Walton J.D."/>
            <person name="Blanchette R.A."/>
            <person name="Henrissat B."/>
            <person name="Martin F."/>
            <person name="Cullen D."/>
            <person name="Hibbett D.S."/>
            <person name="Grigoriev I.V."/>
        </authorList>
    </citation>
    <scope>NUCLEOTIDE SEQUENCE [LARGE SCALE GENOMIC DNA]</scope>
    <source>
        <strain evidence="12">MUCL 33604</strain>
    </source>
</reference>
<evidence type="ECO:0000259" key="10">
    <source>
        <dbReference type="Pfam" id="PF05236"/>
    </source>
</evidence>
<evidence type="ECO:0000256" key="9">
    <source>
        <dbReference type="SAM" id="MobiDB-lite"/>
    </source>
</evidence>
<keyword evidence="4" id="KW-0805">Transcription regulation</keyword>
<dbReference type="GO" id="GO:0006367">
    <property type="term" value="P:transcription initiation at RNA polymerase II promoter"/>
    <property type="evidence" value="ECO:0007669"/>
    <property type="project" value="TreeGrafter"/>
</dbReference>
<gene>
    <name evidence="11" type="ORF">JAAARDRAFT_194062</name>
</gene>
<evidence type="ECO:0000256" key="4">
    <source>
        <dbReference type="ARBA" id="ARBA00023015"/>
    </source>
</evidence>
<evidence type="ECO:0000256" key="7">
    <source>
        <dbReference type="ARBA" id="ARBA00025346"/>
    </source>
</evidence>
<evidence type="ECO:0000313" key="11">
    <source>
        <dbReference type="EMBL" id="KDQ57789.1"/>
    </source>
</evidence>
<evidence type="ECO:0000313" key="12">
    <source>
        <dbReference type="Proteomes" id="UP000027265"/>
    </source>
</evidence>
<dbReference type="GO" id="GO:0003677">
    <property type="term" value="F:DNA binding"/>
    <property type="evidence" value="ECO:0007669"/>
    <property type="project" value="TreeGrafter"/>
</dbReference>
<keyword evidence="6" id="KW-0539">Nucleus</keyword>
<dbReference type="InParanoid" id="A0A067PSR4"/>
<feature type="region of interest" description="Disordered" evidence="9">
    <location>
        <begin position="278"/>
        <end position="325"/>
    </location>
</feature>
<evidence type="ECO:0000256" key="6">
    <source>
        <dbReference type="ARBA" id="ARBA00023242"/>
    </source>
</evidence>
<dbReference type="CDD" id="cd08045">
    <property type="entry name" value="HFD_TAF4"/>
    <property type="match status" value="1"/>
</dbReference>